<feature type="binding site" evidence="2">
    <location>
        <position position="101"/>
    </location>
    <ligand>
        <name>Fe cation</name>
        <dbReference type="ChEBI" id="CHEBI:24875"/>
    </ligand>
</feature>
<dbReference type="CDD" id="cd02910">
    <property type="entry name" value="cupin_Yhhw_N"/>
    <property type="match status" value="1"/>
</dbReference>
<dbReference type="Pfam" id="PF17954">
    <property type="entry name" value="Pirin_C_2"/>
    <property type="match status" value="1"/>
</dbReference>
<accession>A0A1N7JTV1</accession>
<comment type="cofactor">
    <cofactor evidence="2">
        <name>Fe cation</name>
        <dbReference type="ChEBI" id="CHEBI:24875"/>
    </cofactor>
    <text evidence="2">Binds 1 Fe cation per subunit.</text>
</comment>
<dbReference type="InterPro" id="IPR012093">
    <property type="entry name" value="Pirin"/>
</dbReference>
<keyword evidence="2" id="KW-0479">Metal-binding</keyword>
<dbReference type="SUPFAM" id="SSF51182">
    <property type="entry name" value="RmlC-like cupins"/>
    <property type="match status" value="1"/>
</dbReference>
<name>A0A1N7JTV1_9PROT</name>
<evidence type="ECO:0000259" key="4">
    <source>
        <dbReference type="Pfam" id="PF02678"/>
    </source>
</evidence>
<evidence type="ECO:0000313" key="7">
    <source>
        <dbReference type="Proteomes" id="UP000185678"/>
    </source>
</evidence>
<evidence type="ECO:0000259" key="5">
    <source>
        <dbReference type="Pfam" id="PF17954"/>
    </source>
</evidence>
<sequence>MLDHRPFASIGQFRNDWLDAHHHFSFGEYYDRSRMGVGSLRVWNDDTIKAGSGFDPHPHRDMEIITYIRSGAITHMDGLGNRGRTERGDVQVMSAGTGIMHAEYNLEPEDMQLFQIWVVPAQKRVQPRWENREFPKVAGGLIPLASGRQIHAAANPIEIYQDAAILGGVLSSGQSDRYQLGRNRAAYLVPTRGRMRIETSDGERIEIAPRDGLVVAGVETMALTALDEDAEVVVADVAL</sequence>
<evidence type="ECO:0008006" key="8">
    <source>
        <dbReference type="Google" id="ProtNLM"/>
    </source>
</evidence>
<dbReference type="PANTHER" id="PTHR43212">
    <property type="entry name" value="QUERCETIN 2,3-DIOXYGENASE"/>
    <property type="match status" value="1"/>
</dbReference>
<feature type="binding site" evidence="2">
    <location>
        <position position="103"/>
    </location>
    <ligand>
        <name>Fe cation</name>
        <dbReference type="ChEBI" id="CHEBI:24875"/>
    </ligand>
</feature>
<dbReference type="InterPro" id="IPR041602">
    <property type="entry name" value="Quercetinase_C"/>
</dbReference>
<dbReference type="InterPro" id="IPR014710">
    <property type="entry name" value="RmlC-like_jellyroll"/>
</dbReference>
<gene>
    <name evidence="6" type="ORF">SAMN05421779_102466</name>
</gene>
<dbReference type="PIRSF" id="PIRSF006232">
    <property type="entry name" value="Pirin"/>
    <property type="match status" value="1"/>
</dbReference>
<dbReference type="STRING" id="80876.SAMN05421779_102466"/>
<feature type="domain" description="Quercetin 2,3-dioxygenase C-terminal cupin" evidence="5">
    <location>
        <begin position="153"/>
        <end position="237"/>
    </location>
</feature>
<comment type="similarity">
    <text evidence="1 3">Belongs to the pirin family.</text>
</comment>
<dbReference type="RefSeq" id="WP_076399325.1">
    <property type="nucleotide sequence ID" value="NZ_FTOA01000002.1"/>
</dbReference>
<keyword evidence="7" id="KW-1185">Reference proteome</keyword>
<reference evidence="6 7" key="1">
    <citation type="submission" date="2017-01" db="EMBL/GenBank/DDBJ databases">
        <authorList>
            <person name="Mah S.A."/>
            <person name="Swanson W.J."/>
            <person name="Moy G.W."/>
            <person name="Vacquier V.D."/>
        </authorList>
    </citation>
    <scope>NUCLEOTIDE SEQUENCE [LARGE SCALE GENOMIC DNA]</scope>
    <source>
        <strain evidence="6 7">DSM 11589</strain>
    </source>
</reference>
<dbReference type="PANTHER" id="PTHR43212:SF3">
    <property type="entry name" value="QUERCETIN 2,3-DIOXYGENASE"/>
    <property type="match status" value="1"/>
</dbReference>
<evidence type="ECO:0000313" key="6">
    <source>
        <dbReference type="EMBL" id="SIS52773.1"/>
    </source>
</evidence>
<evidence type="ECO:0000256" key="2">
    <source>
        <dbReference type="PIRSR" id="PIRSR006232-1"/>
    </source>
</evidence>
<dbReference type="InterPro" id="IPR003829">
    <property type="entry name" value="Pirin_N_dom"/>
</dbReference>
<organism evidence="6 7">
    <name type="scientific">Insolitispirillum peregrinum</name>
    <dbReference type="NCBI Taxonomy" id="80876"/>
    <lineage>
        <taxon>Bacteria</taxon>
        <taxon>Pseudomonadati</taxon>
        <taxon>Pseudomonadota</taxon>
        <taxon>Alphaproteobacteria</taxon>
        <taxon>Rhodospirillales</taxon>
        <taxon>Novispirillaceae</taxon>
        <taxon>Insolitispirillum</taxon>
    </lineage>
</organism>
<dbReference type="OrthoDB" id="9780903at2"/>
<feature type="binding site" evidence="2">
    <location>
        <position position="59"/>
    </location>
    <ligand>
        <name>Fe cation</name>
        <dbReference type="ChEBI" id="CHEBI:24875"/>
    </ligand>
</feature>
<dbReference type="Proteomes" id="UP000185678">
    <property type="component" value="Unassembled WGS sequence"/>
</dbReference>
<proteinExistence type="inferred from homology"/>
<keyword evidence="2" id="KW-0408">Iron</keyword>
<protein>
    <recommendedName>
        <fullName evidence="8">Pirin N-terminal domain-containing protein</fullName>
    </recommendedName>
</protein>
<dbReference type="InterPro" id="IPR011051">
    <property type="entry name" value="RmlC_Cupin_sf"/>
</dbReference>
<dbReference type="Gene3D" id="2.60.120.10">
    <property type="entry name" value="Jelly Rolls"/>
    <property type="match status" value="2"/>
</dbReference>
<evidence type="ECO:0000256" key="3">
    <source>
        <dbReference type="RuleBase" id="RU003457"/>
    </source>
</evidence>
<feature type="binding site" evidence="2">
    <location>
        <position position="57"/>
    </location>
    <ligand>
        <name>Fe cation</name>
        <dbReference type="ChEBI" id="CHEBI:24875"/>
    </ligand>
</feature>
<dbReference type="EMBL" id="FTOA01000002">
    <property type="protein sequence ID" value="SIS52773.1"/>
    <property type="molecule type" value="Genomic_DNA"/>
</dbReference>
<dbReference type="Pfam" id="PF02678">
    <property type="entry name" value="Pirin"/>
    <property type="match status" value="1"/>
</dbReference>
<dbReference type="GO" id="GO:0046872">
    <property type="term" value="F:metal ion binding"/>
    <property type="evidence" value="ECO:0007669"/>
    <property type="project" value="UniProtKB-KW"/>
</dbReference>
<dbReference type="AlphaFoldDB" id="A0A1N7JTV1"/>
<feature type="domain" description="Pirin N-terminal" evidence="4">
    <location>
        <begin position="12"/>
        <end position="118"/>
    </location>
</feature>
<evidence type="ECO:0000256" key="1">
    <source>
        <dbReference type="ARBA" id="ARBA00008416"/>
    </source>
</evidence>